<dbReference type="PROSITE" id="PS51192">
    <property type="entry name" value="HELICASE_ATP_BIND_1"/>
    <property type="match status" value="1"/>
</dbReference>
<dbReference type="Pfam" id="PF08455">
    <property type="entry name" value="SNF2_assoc"/>
    <property type="match status" value="1"/>
</dbReference>
<dbReference type="OrthoDB" id="9760715at2"/>
<dbReference type="InterPro" id="IPR027417">
    <property type="entry name" value="P-loop_NTPase"/>
</dbReference>
<evidence type="ECO:0000259" key="5">
    <source>
        <dbReference type="PROSITE" id="PS51194"/>
    </source>
</evidence>
<dbReference type="FunFam" id="3.40.50.300:FF:000533">
    <property type="entry name" value="Helicase, Snf2 family"/>
    <property type="match status" value="1"/>
</dbReference>
<dbReference type="AlphaFoldDB" id="E0IA24"/>
<dbReference type="PROSITE" id="PS50966">
    <property type="entry name" value="ZF_SWIM"/>
    <property type="match status" value="1"/>
</dbReference>
<evidence type="ECO:0000259" key="4">
    <source>
        <dbReference type="PROSITE" id="PS51192"/>
    </source>
</evidence>
<evidence type="ECO:0000313" key="7">
    <source>
        <dbReference type="Proteomes" id="UP000005387"/>
    </source>
</evidence>
<dbReference type="Pfam" id="PF00271">
    <property type="entry name" value="Helicase_C"/>
    <property type="match status" value="1"/>
</dbReference>
<accession>E0IA24</accession>
<keyword evidence="2" id="KW-0862">Zinc</keyword>
<reference evidence="6 7" key="1">
    <citation type="submission" date="2010-07" db="EMBL/GenBank/DDBJ databases">
        <title>The draft genome of Paenibacillus curdlanolyticus YK9.</title>
        <authorList>
            <consortium name="US DOE Joint Genome Institute (JGI-PGF)"/>
            <person name="Lucas S."/>
            <person name="Copeland A."/>
            <person name="Lapidus A."/>
            <person name="Cheng J.-F."/>
            <person name="Bruce D."/>
            <person name="Goodwin L."/>
            <person name="Pitluck S."/>
            <person name="Land M.L."/>
            <person name="Hauser L."/>
            <person name="Chang Y.-J."/>
            <person name="Jeffries C."/>
            <person name="Anderson I.J."/>
            <person name="Johnson E."/>
            <person name="Loganathan U."/>
            <person name="Mulhopadhyay B."/>
            <person name="Kyrpides N."/>
            <person name="Woyke T.J."/>
        </authorList>
    </citation>
    <scope>NUCLEOTIDE SEQUENCE [LARGE SCALE GENOMIC DNA]</scope>
    <source>
        <strain evidence="6 7">YK9</strain>
    </source>
</reference>
<dbReference type="STRING" id="717606.PaecuDRAFT_2513"/>
<evidence type="ECO:0000256" key="1">
    <source>
        <dbReference type="ARBA" id="ARBA00022801"/>
    </source>
</evidence>
<dbReference type="InterPro" id="IPR013663">
    <property type="entry name" value="Helicase_SWF/SNF/SWI_bac"/>
</dbReference>
<dbReference type="GO" id="GO:0016787">
    <property type="term" value="F:hydrolase activity"/>
    <property type="evidence" value="ECO:0007669"/>
    <property type="project" value="UniProtKB-KW"/>
</dbReference>
<dbReference type="GO" id="GO:0005524">
    <property type="term" value="F:ATP binding"/>
    <property type="evidence" value="ECO:0007669"/>
    <property type="project" value="InterPro"/>
</dbReference>
<dbReference type="InterPro" id="IPR038718">
    <property type="entry name" value="SNF2-like_sf"/>
</dbReference>
<protein>
    <submittedName>
        <fullName evidence="6">SNF2 helicase associated domain protein</fullName>
    </submittedName>
</protein>
<dbReference type="SMART" id="SM00490">
    <property type="entry name" value="HELICc"/>
    <property type="match status" value="1"/>
</dbReference>
<keyword evidence="1" id="KW-0378">Hydrolase</keyword>
<evidence type="ECO:0000313" key="6">
    <source>
        <dbReference type="EMBL" id="EFM10601.1"/>
    </source>
</evidence>
<feature type="domain" description="SWIM-type" evidence="3">
    <location>
        <begin position="54"/>
        <end position="93"/>
    </location>
</feature>
<feature type="domain" description="Helicase ATP-binding" evidence="4">
    <location>
        <begin position="671"/>
        <end position="833"/>
    </location>
</feature>
<evidence type="ECO:0000256" key="2">
    <source>
        <dbReference type="PROSITE-ProRule" id="PRU00325"/>
    </source>
</evidence>
<dbReference type="PROSITE" id="PS51194">
    <property type="entry name" value="HELICASE_CTER"/>
    <property type="match status" value="1"/>
</dbReference>
<dbReference type="Gene3D" id="3.40.50.300">
    <property type="entry name" value="P-loop containing nucleotide triphosphate hydrolases"/>
    <property type="match status" value="1"/>
</dbReference>
<dbReference type="Pfam" id="PF00176">
    <property type="entry name" value="SNF2-rel_dom"/>
    <property type="match status" value="1"/>
</dbReference>
<dbReference type="InterPro" id="IPR007527">
    <property type="entry name" value="Znf_SWIM"/>
</dbReference>
<dbReference type="InterPro" id="IPR049730">
    <property type="entry name" value="SNF2/RAD54-like_C"/>
</dbReference>
<dbReference type="eggNOG" id="COG0553">
    <property type="taxonomic scope" value="Bacteria"/>
</dbReference>
<dbReference type="Proteomes" id="UP000005387">
    <property type="component" value="Unassembled WGS sequence"/>
</dbReference>
<dbReference type="EMBL" id="AEDD01000006">
    <property type="protein sequence ID" value="EFM10601.1"/>
    <property type="molecule type" value="Genomic_DNA"/>
</dbReference>
<keyword evidence="7" id="KW-1185">Reference proteome</keyword>
<dbReference type="SMART" id="SM00487">
    <property type="entry name" value="DEXDc"/>
    <property type="match status" value="1"/>
</dbReference>
<dbReference type="InterPro" id="IPR014001">
    <property type="entry name" value="Helicase_ATP-bd"/>
</dbReference>
<dbReference type="CDD" id="cd18793">
    <property type="entry name" value="SF2_C_SNF"/>
    <property type="match status" value="1"/>
</dbReference>
<dbReference type="eggNOG" id="COG4715">
    <property type="taxonomic scope" value="Bacteria"/>
</dbReference>
<sequence length="1110" mass="125253">MKKLELTQSAIKRLCGSLSYNKGETLRRGGKVSFTHVDAKRPLYEATVAAAEPFHVAVTLDQADEVAARCSCPSLSSYDSYCSHIAAVLLEVMLHEADATAGAPGRQAPIRVERQEEAGQAKATPRLDSLARAEANDLRLTSQMLALFGGKPKRPSGTRTAFDTREPLEASFALIPFRYRADALMFGIELKVGPQPKRLYIVQKLHEFLDAVQRRESYRFSKHFTYEPEQHRFPVEQDQVIQALIRMSQGEQLYLSSQQSYAVAAHSAGDRMLLIPPEAWEAFAPLLEQLPSVQLQQQYGSIYEGAIRLADEPLPLQFHFEPVDGSVDSCRLRVDGLESMLLMEAYGVAIAPDGKLLQIAAAQAKQLAEVQSLLQQTREQQFIISPEQMELFMERVVPGLMKLGRVQITKEVSERVVQAPLKAKLYLDRVRDRLLAALEFHYGDIVIHPLDGAGARSGADRILVRDGDREEQILALMAQADSMQTEGGYLLSGDDAEYDFLYHLVPKLEKLLDVYATSAVKTRMVGAITPTVKADVDERTDWLEFRFEIDGIPEKEIKRVLQAVEEQRRFYRLPDGALMPLESEEFTEIARLMNDLGVRYSEVRGAGFRVPAIRSLRLMDIDQEARAVKLGRSLRQLLHNMRHPDSLNFDVPEPLVPVLRDYQTLGYQWMKTLAYYQFGGILADDMGLGKTVQSIAFLVSVLPEIRAQGLRALIVCPASLIYNWQHELQRFAPEIRAAIAAGDPAEREKLLTSPDVDIIITSYPLLRRDIKLYMAHAFHTLILDEAQYFKNYATQTAQAAKAIQAKHRFALTGTPVENRLEELWSIYSVVFPELFPSRQSFYELTRETVARRARPFLLRRLKKDVLKELPDKIETLQSSELLPEQKKLYTAYLAKLRQETLKHLDEDDFGRQRIKILAGITRLRQICCHPGLFVEDYRGGSAKLEQLLDIVEDCRGAGKRMLLFSQFTGMLGIIREELGVRGVPLFYLDGSTPPEERAELCQRFNAGEKEVFLISLKAGGTGLNLTGADTVIMYDMWWNPAVEQQAADRAHRIGQKNVVQVIRLVAQGTVEDKMHALQERKKQLIDEVIQPGGEPLGTLTEADIRDVLQL</sequence>
<feature type="domain" description="Helicase C-terminal" evidence="5">
    <location>
        <begin position="943"/>
        <end position="1104"/>
    </location>
</feature>
<dbReference type="InterPro" id="IPR000330">
    <property type="entry name" value="SNF2_N"/>
</dbReference>
<dbReference type="SUPFAM" id="SSF52540">
    <property type="entry name" value="P-loop containing nucleoside triphosphate hydrolases"/>
    <property type="match status" value="2"/>
</dbReference>
<organism evidence="6 7">
    <name type="scientific">Paenibacillus curdlanolyticus YK9</name>
    <dbReference type="NCBI Taxonomy" id="717606"/>
    <lineage>
        <taxon>Bacteria</taxon>
        <taxon>Bacillati</taxon>
        <taxon>Bacillota</taxon>
        <taxon>Bacilli</taxon>
        <taxon>Bacillales</taxon>
        <taxon>Paenibacillaceae</taxon>
        <taxon>Paenibacillus</taxon>
    </lineage>
</organism>
<keyword evidence="2" id="KW-0479">Metal-binding</keyword>
<evidence type="ECO:0000259" key="3">
    <source>
        <dbReference type="PROSITE" id="PS50966"/>
    </source>
</evidence>
<dbReference type="GO" id="GO:0008270">
    <property type="term" value="F:zinc ion binding"/>
    <property type="evidence" value="ECO:0007669"/>
    <property type="project" value="UniProtKB-KW"/>
</dbReference>
<name>E0IA24_9BACL</name>
<dbReference type="RefSeq" id="WP_006038505.1">
    <property type="nucleotide sequence ID" value="NZ_AEDD01000006.1"/>
</dbReference>
<gene>
    <name evidence="6" type="ORF">PaecuDRAFT_2513</name>
</gene>
<keyword evidence="2" id="KW-0863">Zinc-finger</keyword>
<dbReference type="Pfam" id="PF04434">
    <property type="entry name" value="SWIM"/>
    <property type="match status" value="1"/>
</dbReference>
<dbReference type="Gene3D" id="3.40.50.10810">
    <property type="entry name" value="Tandem AAA-ATPase domain"/>
    <property type="match status" value="1"/>
</dbReference>
<dbReference type="InterPro" id="IPR001650">
    <property type="entry name" value="Helicase_C-like"/>
</dbReference>
<dbReference type="PANTHER" id="PTHR10799">
    <property type="entry name" value="SNF2/RAD54 HELICASE FAMILY"/>
    <property type="match status" value="1"/>
</dbReference>
<proteinExistence type="predicted"/>